<protein>
    <recommendedName>
        <fullName evidence="9">Proteasome subunit beta</fullName>
    </recommendedName>
</protein>
<keyword evidence="9" id="KW-0539">Nucleus</keyword>
<keyword evidence="11" id="KW-1185">Reference proteome</keyword>
<evidence type="ECO:0000256" key="1">
    <source>
        <dbReference type="ARBA" id="ARBA00001198"/>
    </source>
</evidence>
<evidence type="ECO:0000256" key="6">
    <source>
        <dbReference type="ARBA" id="ARBA00022801"/>
    </source>
</evidence>
<dbReference type="InterPro" id="IPR016050">
    <property type="entry name" value="Proteasome_bsu_CS"/>
</dbReference>
<organism evidence="10 11">
    <name type="scientific">Pycnococcus provasolii</name>
    <dbReference type="NCBI Taxonomy" id="41880"/>
    <lineage>
        <taxon>Eukaryota</taxon>
        <taxon>Viridiplantae</taxon>
        <taxon>Chlorophyta</taxon>
        <taxon>Pseudoscourfieldiophyceae</taxon>
        <taxon>Pseudoscourfieldiales</taxon>
        <taxon>Pycnococcaceae</taxon>
        <taxon>Pycnococcus</taxon>
    </lineage>
</organism>
<dbReference type="AlphaFoldDB" id="A0A830HH44"/>
<comment type="caution">
    <text evidence="10">The sequence shown here is derived from an EMBL/GenBank/DDBJ whole genome shotgun (WGS) entry which is preliminary data.</text>
</comment>
<dbReference type="SUPFAM" id="SSF56235">
    <property type="entry name" value="N-terminal nucleophile aminohydrolases (Ntn hydrolases)"/>
    <property type="match status" value="1"/>
</dbReference>
<dbReference type="GO" id="GO:0005634">
    <property type="term" value="C:nucleus"/>
    <property type="evidence" value="ECO:0007669"/>
    <property type="project" value="UniProtKB-SubCell"/>
</dbReference>
<dbReference type="InterPro" id="IPR001353">
    <property type="entry name" value="Proteasome_sua/b"/>
</dbReference>
<comment type="subcellular location">
    <subcellularLocation>
        <location evidence="9">Cytoplasm</location>
    </subcellularLocation>
    <subcellularLocation>
        <location evidence="9">Nucleus</location>
    </subcellularLocation>
</comment>
<keyword evidence="5" id="KW-0888">Threonine protease</keyword>
<dbReference type="Gene3D" id="3.60.20.10">
    <property type="entry name" value="Glutamine Phosphoribosylpyrophosphate, subunit 1, domain 1"/>
    <property type="match status" value="1"/>
</dbReference>
<dbReference type="Pfam" id="PF00227">
    <property type="entry name" value="Proteasome"/>
    <property type="match status" value="1"/>
</dbReference>
<gene>
    <name evidence="10" type="ORF">PPROV_000517900</name>
</gene>
<evidence type="ECO:0000313" key="11">
    <source>
        <dbReference type="Proteomes" id="UP000660262"/>
    </source>
</evidence>
<comment type="similarity">
    <text evidence="9">Belongs to the peptidase T1B family.</text>
</comment>
<dbReference type="OrthoDB" id="7854943at2759"/>
<evidence type="ECO:0000256" key="9">
    <source>
        <dbReference type="RuleBase" id="RU004203"/>
    </source>
</evidence>
<dbReference type="GO" id="GO:0051603">
    <property type="term" value="P:proteolysis involved in protein catabolic process"/>
    <property type="evidence" value="ECO:0007669"/>
    <property type="project" value="InterPro"/>
</dbReference>
<dbReference type="Proteomes" id="UP000660262">
    <property type="component" value="Unassembled WGS sequence"/>
</dbReference>
<dbReference type="PROSITE" id="PS51476">
    <property type="entry name" value="PROTEASOME_BETA_2"/>
    <property type="match status" value="1"/>
</dbReference>
<feature type="active site" description="Nucleophile" evidence="8">
    <location>
        <position position="9"/>
    </location>
</feature>
<evidence type="ECO:0000256" key="4">
    <source>
        <dbReference type="ARBA" id="ARBA00022670"/>
    </source>
</evidence>
<dbReference type="GO" id="GO:0019774">
    <property type="term" value="C:proteasome core complex, beta-subunit complex"/>
    <property type="evidence" value="ECO:0007669"/>
    <property type="project" value="UniProtKB-ARBA"/>
</dbReference>
<sequence length="227" mass="24322">MPHAVSTGTTIVAVEYAGGVVIGADSRVSTGTYISNRASDKITPLSDNAFLLRSGSAADTQLVSDYVRHMVHQHESQLQRPIDVPTVANLVMQIGYNNKNALSAAAMLVAGYDAATRQGHVYAVPIGGTMVRQKYAIDGSGSIFIYGYCDSEYKDDMTREEAESFVAEAIALAMSTDGSSGGVVRLVTVNEDGIFRRLHAGDKSVPRFGEEKDVHKDLTDKANAMQT</sequence>
<dbReference type="PRINTS" id="PR00141">
    <property type="entry name" value="PROTEASOME"/>
</dbReference>
<dbReference type="InterPro" id="IPR000243">
    <property type="entry name" value="Pept_T1A_subB"/>
</dbReference>
<comment type="subunit">
    <text evidence="9">Component of the proteasome complex.</text>
</comment>
<evidence type="ECO:0000256" key="5">
    <source>
        <dbReference type="ARBA" id="ARBA00022698"/>
    </source>
</evidence>
<name>A0A830HH44_9CHLO</name>
<dbReference type="PROSITE" id="PS00854">
    <property type="entry name" value="PROTEASOME_BETA_1"/>
    <property type="match status" value="1"/>
</dbReference>
<keyword evidence="7 9" id="KW-0647">Proteasome</keyword>
<dbReference type="PANTHER" id="PTHR32194">
    <property type="entry name" value="METALLOPROTEASE TLDD"/>
    <property type="match status" value="1"/>
</dbReference>
<comment type="catalytic activity">
    <reaction evidence="1">
        <text>Cleavage of peptide bonds with very broad specificity.</text>
        <dbReference type="EC" id="3.4.25.1"/>
    </reaction>
</comment>
<dbReference type="InterPro" id="IPR023333">
    <property type="entry name" value="Proteasome_suB-type"/>
</dbReference>
<dbReference type="PANTHER" id="PTHR32194:SF0">
    <property type="entry name" value="ATP-DEPENDENT PROTEASE SUBUNIT HSLV"/>
    <property type="match status" value="1"/>
</dbReference>
<keyword evidence="6" id="KW-0378">Hydrolase</keyword>
<keyword evidence="3 9" id="KW-0963">Cytoplasm</keyword>
<comment type="function">
    <text evidence="9">Component of the proteasome, a multicatalytic proteinase complex which is characterized by its ability to cleave peptides with Arg, Phe, Tyr, Leu, and Glu adjacent to the leaving group at neutral or slightly basic pH. The proteasome has an ATP-dependent proteolytic activity.</text>
</comment>
<dbReference type="EMBL" id="BNJQ01000013">
    <property type="protein sequence ID" value="GHP06434.1"/>
    <property type="molecule type" value="Genomic_DNA"/>
</dbReference>
<keyword evidence="4" id="KW-0645">Protease</keyword>
<evidence type="ECO:0000256" key="2">
    <source>
        <dbReference type="ARBA" id="ARBA00002000"/>
    </source>
</evidence>
<evidence type="ECO:0000256" key="8">
    <source>
        <dbReference type="PIRSR" id="PIRSR600243-1"/>
    </source>
</evidence>
<dbReference type="GO" id="GO:0005737">
    <property type="term" value="C:cytoplasm"/>
    <property type="evidence" value="ECO:0007669"/>
    <property type="project" value="UniProtKB-SubCell"/>
</dbReference>
<accession>A0A830HH44</accession>
<evidence type="ECO:0000256" key="7">
    <source>
        <dbReference type="ARBA" id="ARBA00022942"/>
    </source>
</evidence>
<dbReference type="GO" id="GO:0004298">
    <property type="term" value="F:threonine-type endopeptidase activity"/>
    <property type="evidence" value="ECO:0007669"/>
    <property type="project" value="UniProtKB-KW"/>
</dbReference>
<proteinExistence type="inferred from homology"/>
<comment type="function">
    <text evidence="2">The proteasome is a multicatalytic proteinase complex which is characterized by its ability to cleave peptides with Arg, Phe, Tyr, Leu, and Glu adjacent to the leaving group at neutral or slightly basic pH. The proteasome has an ATP-dependent proteolytic activity.</text>
</comment>
<reference evidence="10" key="1">
    <citation type="submission" date="2020-10" db="EMBL/GenBank/DDBJ databases">
        <title>Unveiling of a novel bifunctional photoreceptor, Dualchrome1, isolated from a cosmopolitan green alga.</title>
        <authorList>
            <person name="Suzuki S."/>
            <person name="Kawachi M."/>
        </authorList>
    </citation>
    <scope>NUCLEOTIDE SEQUENCE</scope>
    <source>
        <strain evidence="10">NIES 2893</strain>
    </source>
</reference>
<evidence type="ECO:0000256" key="3">
    <source>
        <dbReference type="ARBA" id="ARBA00022490"/>
    </source>
</evidence>
<evidence type="ECO:0000313" key="10">
    <source>
        <dbReference type="EMBL" id="GHP06434.1"/>
    </source>
</evidence>
<dbReference type="InterPro" id="IPR029055">
    <property type="entry name" value="Ntn_hydrolases_N"/>
</dbReference>
<dbReference type="CDD" id="cd03762">
    <property type="entry name" value="proteasome_beta_type_6"/>
    <property type="match status" value="1"/>
</dbReference>